<dbReference type="EMBL" id="FZOO01000002">
    <property type="protein sequence ID" value="SNS14931.1"/>
    <property type="molecule type" value="Genomic_DNA"/>
</dbReference>
<feature type="transmembrane region" description="Helical" evidence="8">
    <location>
        <begin position="209"/>
        <end position="228"/>
    </location>
</feature>
<dbReference type="PROSITE" id="PS50850">
    <property type="entry name" value="MFS"/>
    <property type="match status" value="1"/>
</dbReference>
<evidence type="ECO:0000256" key="5">
    <source>
        <dbReference type="ARBA" id="ARBA00022989"/>
    </source>
</evidence>
<feature type="transmembrane region" description="Helical" evidence="8">
    <location>
        <begin position="487"/>
        <end position="509"/>
    </location>
</feature>
<dbReference type="PRINTS" id="PR01036">
    <property type="entry name" value="TCRTETB"/>
</dbReference>
<name>A0A239C5L2_9ACTN</name>
<evidence type="ECO:0000259" key="9">
    <source>
        <dbReference type="PROSITE" id="PS50850"/>
    </source>
</evidence>
<feature type="domain" description="Major facilitator superfamily (MFS) profile" evidence="9">
    <location>
        <begin position="85"/>
        <end position="512"/>
    </location>
</feature>
<gene>
    <name evidence="10" type="ORF">SAMN06893096_102238</name>
</gene>
<evidence type="ECO:0000256" key="3">
    <source>
        <dbReference type="ARBA" id="ARBA00022475"/>
    </source>
</evidence>
<dbReference type="SUPFAM" id="SSF103473">
    <property type="entry name" value="MFS general substrate transporter"/>
    <property type="match status" value="1"/>
</dbReference>
<feature type="region of interest" description="Disordered" evidence="7">
    <location>
        <begin position="1"/>
        <end position="55"/>
    </location>
</feature>
<dbReference type="PANTHER" id="PTHR42718:SF46">
    <property type="entry name" value="BLR6921 PROTEIN"/>
    <property type="match status" value="1"/>
</dbReference>
<feature type="transmembrane region" description="Helical" evidence="8">
    <location>
        <begin position="388"/>
        <end position="410"/>
    </location>
</feature>
<feature type="transmembrane region" description="Helical" evidence="8">
    <location>
        <begin position="234"/>
        <end position="255"/>
    </location>
</feature>
<feature type="transmembrane region" description="Helical" evidence="8">
    <location>
        <begin position="457"/>
        <end position="481"/>
    </location>
</feature>
<reference evidence="11" key="1">
    <citation type="submission" date="2017-06" db="EMBL/GenBank/DDBJ databases">
        <authorList>
            <person name="Varghese N."/>
            <person name="Submissions S."/>
        </authorList>
    </citation>
    <scope>NUCLEOTIDE SEQUENCE [LARGE SCALE GENOMIC DNA]</scope>
    <source>
        <strain evidence="11">DSM 46839</strain>
    </source>
</reference>
<keyword evidence="11" id="KW-1185">Reference proteome</keyword>
<dbReference type="InterPro" id="IPR020846">
    <property type="entry name" value="MFS_dom"/>
</dbReference>
<feature type="transmembrane region" description="Helical" evidence="8">
    <location>
        <begin position="267"/>
        <end position="286"/>
    </location>
</feature>
<organism evidence="10 11">
    <name type="scientific">Geodermatophilus pulveris</name>
    <dbReference type="NCBI Taxonomy" id="1564159"/>
    <lineage>
        <taxon>Bacteria</taxon>
        <taxon>Bacillati</taxon>
        <taxon>Actinomycetota</taxon>
        <taxon>Actinomycetes</taxon>
        <taxon>Geodermatophilales</taxon>
        <taxon>Geodermatophilaceae</taxon>
        <taxon>Geodermatophilus</taxon>
    </lineage>
</organism>
<evidence type="ECO:0000256" key="4">
    <source>
        <dbReference type="ARBA" id="ARBA00022692"/>
    </source>
</evidence>
<keyword evidence="6 8" id="KW-0472">Membrane</keyword>
<sequence>MARVSEAGDRGGPGHCHAARVPGSRSPAERPASPPSPEPDPGECSEDAARLAGPAAGAPCRPALPAAGAPGSAPGEAPAGSAPRLALALGVLFALAGSGSSAAAVALPGLGTALDVPASATAWVLSVYVLALAVTTAVYGRLADLAGVRWPLVAGVVLMAGGALLGAVAPTLPVLLVGRVLQGAGAGAVPVLATALLSARYSGEVRAAALTRVAGVAAAGGALGPFAGGLLQTWVGWRVVLALPAVGLLLLPLIAPAAARRGRGGPFDVPGAVLVTACAAGLVLLVQSPAAGVTVALAGAALLAVGGSAAAVHLARTPLGFLPRRVLTSGAAVTAAGCAAVVPAGWFGLLLAVPDVLTARGWSPLLTGASLVPAAAVGLFASRYAGRLLARAGAVRTLALATALTVFALLDAAVAAAAGIPALLCLAVAVVSAAFSVGQPALVEIVGAAVPVADRGVALGAATLLFLLGGGVGTAAVAGVGALTGTAVALVVLAALPAAATLVAGVWSVRAARAG</sequence>
<feature type="transmembrane region" description="Helical" evidence="8">
    <location>
        <begin position="292"/>
        <end position="314"/>
    </location>
</feature>
<evidence type="ECO:0000256" key="8">
    <source>
        <dbReference type="SAM" id="Phobius"/>
    </source>
</evidence>
<dbReference type="Pfam" id="PF07690">
    <property type="entry name" value="MFS_1"/>
    <property type="match status" value="1"/>
</dbReference>
<evidence type="ECO:0000256" key="6">
    <source>
        <dbReference type="ARBA" id="ARBA00023136"/>
    </source>
</evidence>
<dbReference type="InterPro" id="IPR036259">
    <property type="entry name" value="MFS_trans_sf"/>
</dbReference>
<keyword evidence="4 8" id="KW-0812">Transmembrane</keyword>
<evidence type="ECO:0000313" key="11">
    <source>
        <dbReference type="Proteomes" id="UP000198373"/>
    </source>
</evidence>
<dbReference type="GO" id="GO:0022857">
    <property type="term" value="F:transmembrane transporter activity"/>
    <property type="evidence" value="ECO:0007669"/>
    <property type="project" value="InterPro"/>
</dbReference>
<dbReference type="Gene3D" id="1.20.1720.10">
    <property type="entry name" value="Multidrug resistance protein D"/>
    <property type="match status" value="1"/>
</dbReference>
<keyword evidence="3" id="KW-1003">Cell membrane</keyword>
<dbReference type="InterPro" id="IPR011701">
    <property type="entry name" value="MFS"/>
</dbReference>
<proteinExistence type="predicted"/>
<feature type="transmembrane region" description="Helical" evidence="8">
    <location>
        <begin position="85"/>
        <end position="108"/>
    </location>
</feature>
<keyword evidence="2" id="KW-0813">Transport</keyword>
<dbReference type="GO" id="GO:0005886">
    <property type="term" value="C:plasma membrane"/>
    <property type="evidence" value="ECO:0007669"/>
    <property type="project" value="UniProtKB-SubCell"/>
</dbReference>
<keyword evidence="5 8" id="KW-1133">Transmembrane helix</keyword>
<dbReference type="Proteomes" id="UP000198373">
    <property type="component" value="Unassembled WGS sequence"/>
</dbReference>
<feature type="compositionally biased region" description="Low complexity" evidence="7">
    <location>
        <begin position="22"/>
        <end position="31"/>
    </location>
</feature>
<accession>A0A239C5L2</accession>
<feature type="transmembrane region" description="Helical" evidence="8">
    <location>
        <begin position="326"/>
        <end position="349"/>
    </location>
</feature>
<evidence type="ECO:0000313" key="10">
    <source>
        <dbReference type="EMBL" id="SNS14931.1"/>
    </source>
</evidence>
<evidence type="ECO:0000256" key="1">
    <source>
        <dbReference type="ARBA" id="ARBA00004651"/>
    </source>
</evidence>
<dbReference type="AlphaFoldDB" id="A0A239C5L2"/>
<protein>
    <submittedName>
        <fullName evidence="10">Major Facilitator Superfamily protein</fullName>
    </submittedName>
</protein>
<feature type="transmembrane region" description="Helical" evidence="8">
    <location>
        <begin position="416"/>
        <end position="437"/>
    </location>
</feature>
<feature type="transmembrane region" description="Helical" evidence="8">
    <location>
        <begin position="361"/>
        <end position="381"/>
    </location>
</feature>
<dbReference type="PANTHER" id="PTHR42718">
    <property type="entry name" value="MAJOR FACILITATOR SUPERFAMILY MULTIDRUG TRANSPORTER MFSC"/>
    <property type="match status" value="1"/>
</dbReference>
<evidence type="ECO:0000256" key="2">
    <source>
        <dbReference type="ARBA" id="ARBA00022448"/>
    </source>
</evidence>
<comment type="subcellular location">
    <subcellularLocation>
        <location evidence="1">Cell membrane</location>
        <topology evidence="1">Multi-pass membrane protein</topology>
    </subcellularLocation>
</comment>
<evidence type="ECO:0000256" key="7">
    <source>
        <dbReference type="SAM" id="MobiDB-lite"/>
    </source>
</evidence>
<feature type="transmembrane region" description="Helical" evidence="8">
    <location>
        <begin position="176"/>
        <end position="197"/>
    </location>
</feature>
<feature type="transmembrane region" description="Helical" evidence="8">
    <location>
        <begin position="120"/>
        <end position="140"/>
    </location>
</feature>
<feature type="transmembrane region" description="Helical" evidence="8">
    <location>
        <begin position="152"/>
        <end position="170"/>
    </location>
</feature>